<dbReference type="OrthoDB" id="32575at2"/>
<feature type="domain" description="Thioesterase" evidence="1">
    <location>
        <begin position="56"/>
        <end position="126"/>
    </location>
</feature>
<dbReference type="CDD" id="cd03443">
    <property type="entry name" value="PaaI_thioesterase"/>
    <property type="match status" value="1"/>
</dbReference>
<reference evidence="2 3" key="1">
    <citation type="journal article" date="2016" name="Int. J. Syst. Evol. Microbiol.">
        <title>Pyruvatibacter mobilis gen. nov., sp. nov., a marine bacterium from the culture broth of Picochlorum sp. 122.</title>
        <authorList>
            <person name="Wang G."/>
            <person name="Tang M."/>
            <person name="Wu H."/>
            <person name="Dai S."/>
            <person name="Li T."/>
            <person name="Chen C."/>
            <person name="He H."/>
            <person name="Fan J."/>
            <person name="Xiang W."/>
            <person name="Li X."/>
        </authorList>
    </citation>
    <scope>NUCLEOTIDE SEQUENCE [LARGE SCALE GENOMIC DNA]</scope>
    <source>
        <strain evidence="2 3">GYP-11</strain>
    </source>
</reference>
<gene>
    <name evidence="2" type="ORF">GTQ45_13580</name>
</gene>
<dbReference type="AlphaFoldDB" id="A0A845QEW6"/>
<dbReference type="GO" id="GO:0016790">
    <property type="term" value="F:thiolester hydrolase activity"/>
    <property type="evidence" value="ECO:0007669"/>
    <property type="project" value="UniProtKB-ARBA"/>
</dbReference>
<dbReference type="Gene3D" id="3.10.129.10">
    <property type="entry name" value="Hotdog Thioesterase"/>
    <property type="match status" value="1"/>
</dbReference>
<organism evidence="2 3">
    <name type="scientific">Pyruvatibacter mobilis</name>
    <dbReference type="NCBI Taxonomy" id="1712261"/>
    <lineage>
        <taxon>Bacteria</taxon>
        <taxon>Pseudomonadati</taxon>
        <taxon>Pseudomonadota</taxon>
        <taxon>Alphaproteobacteria</taxon>
        <taxon>Hyphomicrobiales</taxon>
        <taxon>Parvibaculaceae</taxon>
        <taxon>Pyruvatibacter</taxon>
    </lineage>
</organism>
<dbReference type="RefSeq" id="WP_160588779.1">
    <property type="nucleotide sequence ID" value="NZ_BMHN01000001.1"/>
</dbReference>
<comment type="caution">
    <text evidence="2">The sequence shown here is derived from an EMBL/GenBank/DDBJ whole genome shotgun (WGS) entry which is preliminary data.</text>
</comment>
<sequence>MPDSVAPETGVPADFEVTTWRGGFGNQVGPIYQRFSADGTWARGFLVTDKHTNGFQNCHGGMLMAFADMAFGSVVTYELHRFWVTVRLVTDFVSSAQLGEFVQGNAVITGTEDDFVTVRGHIWTGGNSPQMAGARTIMTGTGLFKMLGERPGQSPLDVQAKPQKAL</sequence>
<evidence type="ECO:0000313" key="3">
    <source>
        <dbReference type="Proteomes" id="UP000470384"/>
    </source>
</evidence>
<dbReference type="InterPro" id="IPR029069">
    <property type="entry name" value="HotDog_dom_sf"/>
</dbReference>
<evidence type="ECO:0000259" key="1">
    <source>
        <dbReference type="Pfam" id="PF03061"/>
    </source>
</evidence>
<dbReference type="Pfam" id="PF03061">
    <property type="entry name" value="4HBT"/>
    <property type="match status" value="1"/>
</dbReference>
<evidence type="ECO:0000313" key="2">
    <source>
        <dbReference type="EMBL" id="NBG96766.1"/>
    </source>
</evidence>
<name>A0A845QEW6_9HYPH</name>
<dbReference type="EMBL" id="WXYQ01000011">
    <property type="protein sequence ID" value="NBG96766.1"/>
    <property type="molecule type" value="Genomic_DNA"/>
</dbReference>
<dbReference type="InterPro" id="IPR006683">
    <property type="entry name" value="Thioestr_dom"/>
</dbReference>
<accession>A0A845QEW6</accession>
<protein>
    <submittedName>
        <fullName evidence="2">PaaI family thioesterase</fullName>
    </submittedName>
</protein>
<dbReference type="GeneID" id="300653728"/>
<proteinExistence type="predicted"/>
<keyword evidence="3" id="KW-1185">Reference proteome</keyword>
<dbReference type="SUPFAM" id="SSF54637">
    <property type="entry name" value="Thioesterase/thiol ester dehydrase-isomerase"/>
    <property type="match status" value="1"/>
</dbReference>
<dbReference type="Proteomes" id="UP000470384">
    <property type="component" value="Unassembled WGS sequence"/>
</dbReference>